<reference evidence="8" key="1">
    <citation type="submission" date="2022-01" db="EMBL/GenBank/DDBJ databases">
        <title>Comparative genomics reveals a dynamic genome evolution in the ectomycorrhizal milk-cap (Lactarius) mushrooms.</title>
        <authorList>
            <consortium name="DOE Joint Genome Institute"/>
            <person name="Lebreton A."/>
            <person name="Tang N."/>
            <person name="Kuo A."/>
            <person name="LaButti K."/>
            <person name="Drula E."/>
            <person name="Barry K."/>
            <person name="Clum A."/>
            <person name="Lipzen A."/>
            <person name="Mousain D."/>
            <person name="Ng V."/>
            <person name="Wang R."/>
            <person name="Wang X."/>
            <person name="Dai Y."/>
            <person name="Henrissat B."/>
            <person name="Grigoriev I.V."/>
            <person name="Guerin-Laguette A."/>
            <person name="Yu F."/>
            <person name="Martin F.M."/>
        </authorList>
    </citation>
    <scope>NUCLEOTIDE SEQUENCE</scope>
    <source>
        <strain evidence="8">QP</strain>
    </source>
</reference>
<evidence type="ECO:0000256" key="2">
    <source>
        <dbReference type="ARBA" id="ARBA00022692"/>
    </source>
</evidence>
<dbReference type="PROSITE" id="PS50850">
    <property type="entry name" value="MFS"/>
    <property type="match status" value="1"/>
</dbReference>
<dbReference type="Proteomes" id="UP001201163">
    <property type="component" value="Unassembled WGS sequence"/>
</dbReference>
<dbReference type="PANTHER" id="PTHR23502">
    <property type="entry name" value="MAJOR FACILITATOR SUPERFAMILY"/>
    <property type="match status" value="1"/>
</dbReference>
<feature type="region of interest" description="Disordered" evidence="5">
    <location>
        <begin position="47"/>
        <end position="70"/>
    </location>
</feature>
<feature type="transmembrane region" description="Helical" evidence="6">
    <location>
        <begin position="479"/>
        <end position="500"/>
    </location>
</feature>
<keyword evidence="4 6" id="KW-0472">Membrane</keyword>
<dbReference type="CDD" id="cd17323">
    <property type="entry name" value="MFS_Tpo1_MDR_like"/>
    <property type="match status" value="1"/>
</dbReference>
<gene>
    <name evidence="8" type="ORF">EDB92DRAFT_1112521</name>
</gene>
<evidence type="ECO:0000313" key="9">
    <source>
        <dbReference type="Proteomes" id="UP001201163"/>
    </source>
</evidence>
<evidence type="ECO:0000256" key="3">
    <source>
        <dbReference type="ARBA" id="ARBA00022989"/>
    </source>
</evidence>
<feature type="transmembrane region" description="Helical" evidence="6">
    <location>
        <begin position="544"/>
        <end position="568"/>
    </location>
</feature>
<comment type="caution">
    <text evidence="8">The sequence shown here is derived from an EMBL/GenBank/DDBJ whole genome shotgun (WGS) entry which is preliminary data.</text>
</comment>
<evidence type="ECO:0000313" key="8">
    <source>
        <dbReference type="EMBL" id="KAH8987604.1"/>
    </source>
</evidence>
<dbReference type="InterPro" id="IPR036259">
    <property type="entry name" value="MFS_trans_sf"/>
</dbReference>
<protein>
    <submittedName>
        <fullName evidence="8">Major facilitator superfamily domain-containing protein</fullName>
    </submittedName>
</protein>
<feature type="domain" description="Major facilitator superfamily (MFS) profile" evidence="7">
    <location>
        <begin position="206"/>
        <end position="642"/>
    </location>
</feature>
<accession>A0AAD4Q8W8</accession>
<keyword evidence="9" id="KW-1185">Reference proteome</keyword>
<dbReference type="AlphaFoldDB" id="A0AAD4Q8W8"/>
<evidence type="ECO:0000259" key="7">
    <source>
        <dbReference type="PROSITE" id="PS50850"/>
    </source>
</evidence>
<feature type="transmembrane region" description="Helical" evidence="6">
    <location>
        <begin position="272"/>
        <end position="293"/>
    </location>
</feature>
<dbReference type="EMBL" id="JAKELL010000046">
    <property type="protein sequence ID" value="KAH8987604.1"/>
    <property type="molecule type" value="Genomic_DNA"/>
</dbReference>
<proteinExistence type="predicted"/>
<evidence type="ECO:0000256" key="6">
    <source>
        <dbReference type="SAM" id="Phobius"/>
    </source>
</evidence>
<sequence length="642" mass="71462">MSGLFHDTFFAVVIRAVLGPTYFRHLDEMEPPDVYQKTIRRMKSSETTIGRGTKDHDDPPNVQGGGFGAFGEQDVHAIQSVALQSTLTLARAEDHDDPPNARGRDYAFDEEAHATKPVALQSTLTLGPGVEDNDSPIYPPRRGFGVFDDQEAHTTQSVALQSSLTIVGVKEQPKSSKGGDSLLVTWNGPDDPENPMNWSRAKKIWVMFQVCLLTFSVYIGSAIYTAGIGDVMQEFHVGLVAATLGLTLFVAGYGLGPMLWSPMSEMPYIGRMPIYLLTLFLYVVLQVPTALATNFGMLLAFRFITGFVGSPVLATGGATVSDIYTPKKRAYGITVWSAFAVAAPAMGPIVGGFAAHEKGWRWTIWELMWLSGFTLTLLFFFFPETSSSNILYRRAKRLRKATGDKRLKSLSEIEAESMTGRDIATQVLVRPFTLNFQEPIVLLLNLYIGLIYALFYLWFESFPIVFVEIYHFKEQFLGLAFLGLLGGILITLPPFFYYLYNVQEKMFDENGQIKPEKRMPVAIVGSFFVPICLFWFGWSSRASVHWIVPILGSGLFPIAGLLLFNAVLNYLTDAYPGIYGECTCRERSHSLCIWRRIPTVWSCNVPQPGCGMGEHSACVPFLRIHSYSYSSVLLRGAHTSCE</sequence>
<dbReference type="Gene3D" id="1.20.1250.20">
    <property type="entry name" value="MFS general substrate transporter like domains"/>
    <property type="match status" value="1"/>
</dbReference>
<evidence type="ECO:0000256" key="1">
    <source>
        <dbReference type="ARBA" id="ARBA00004141"/>
    </source>
</evidence>
<name>A0AAD4Q8W8_9AGAM</name>
<feature type="transmembrane region" description="Helical" evidence="6">
    <location>
        <begin position="299"/>
        <end position="321"/>
    </location>
</feature>
<feature type="transmembrane region" description="Helical" evidence="6">
    <location>
        <begin position="333"/>
        <end position="355"/>
    </location>
</feature>
<feature type="transmembrane region" description="Helical" evidence="6">
    <location>
        <begin position="204"/>
        <end position="224"/>
    </location>
</feature>
<evidence type="ECO:0000256" key="5">
    <source>
        <dbReference type="SAM" id="MobiDB-lite"/>
    </source>
</evidence>
<dbReference type="PANTHER" id="PTHR23502:SF23">
    <property type="entry name" value="FLUCONAZOLE RESISTANCE PROTEIN 1"/>
    <property type="match status" value="1"/>
</dbReference>
<comment type="subcellular location">
    <subcellularLocation>
        <location evidence="1">Membrane</location>
        <topology evidence="1">Multi-pass membrane protein</topology>
    </subcellularLocation>
</comment>
<dbReference type="InterPro" id="IPR011701">
    <property type="entry name" value="MFS"/>
</dbReference>
<dbReference type="Pfam" id="PF07690">
    <property type="entry name" value="MFS_1"/>
    <property type="match status" value="1"/>
</dbReference>
<feature type="transmembrane region" description="Helical" evidence="6">
    <location>
        <begin position="440"/>
        <end position="459"/>
    </location>
</feature>
<feature type="transmembrane region" description="Helical" evidence="6">
    <location>
        <begin position="236"/>
        <end position="260"/>
    </location>
</feature>
<dbReference type="GO" id="GO:1990961">
    <property type="term" value="P:xenobiotic detoxification by transmembrane export across the plasma membrane"/>
    <property type="evidence" value="ECO:0007669"/>
    <property type="project" value="TreeGrafter"/>
</dbReference>
<feature type="transmembrane region" description="Helical" evidence="6">
    <location>
        <begin position="367"/>
        <end position="392"/>
    </location>
</feature>
<organism evidence="8 9">
    <name type="scientific">Lactarius akahatsu</name>
    <dbReference type="NCBI Taxonomy" id="416441"/>
    <lineage>
        <taxon>Eukaryota</taxon>
        <taxon>Fungi</taxon>
        <taxon>Dikarya</taxon>
        <taxon>Basidiomycota</taxon>
        <taxon>Agaricomycotina</taxon>
        <taxon>Agaricomycetes</taxon>
        <taxon>Russulales</taxon>
        <taxon>Russulaceae</taxon>
        <taxon>Lactarius</taxon>
    </lineage>
</organism>
<feature type="transmembrane region" description="Helical" evidence="6">
    <location>
        <begin position="521"/>
        <end position="538"/>
    </location>
</feature>
<dbReference type="SUPFAM" id="SSF103473">
    <property type="entry name" value="MFS general substrate transporter"/>
    <property type="match status" value="1"/>
</dbReference>
<keyword evidence="2 6" id="KW-0812">Transmembrane</keyword>
<dbReference type="InterPro" id="IPR020846">
    <property type="entry name" value="MFS_dom"/>
</dbReference>
<dbReference type="GO" id="GO:0015244">
    <property type="term" value="F:fluconazole transmembrane transporter activity"/>
    <property type="evidence" value="ECO:0007669"/>
    <property type="project" value="TreeGrafter"/>
</dbReference>
<evidence type="ECO:0000256" key="4">
    <source>
        <dbReference type="ARBA" id="ARBA00023136"/>
    </source>
</evidence>
<dbReference type="GO" id="GO:0005886">
    <property type="term" value="C:plasma membrane"/>
    <property type="evidence" value="ECO:0007669"/>
    <property type="project" value="TreeGrafter"/>
</dbReference>
<dbReference type="FunFam" id="1.20.1250.20:FF:000011">
    <property type="entry name" value="MFS multidrug transporter, putative"/>
    <property type="match status" value="1"/>
</dbReference>
<keyword evidence="3 6" id="KW-1133">Transmembrane helix</keyword>